<accession>A0A2K9HIX9</accession>
<gene>
    <name evidence="2" type="ORF">LA20249_09145</name>
</gene>
<dbReference type="STRING" id="1423720.FC67_GL000544"/>
<organism evidence="2 3">
    <name type="scientific">Companilactobacillus alimentarius DSM 20249</name>
    <dbReference type="NCBI Taxonomy" id="1423720"/>
    <lineage>
        <taxon>Bacteria</taxon>
        <taxon>Bacillati</taxon>
        <taxon>Bacillota</taxon>
        <taxon>Bacilli</taxon>
        <taxon>Lactobacillales</taxon>
        <taxon>Lactobacillaceae</taxon>
        <taxon>Companilactobacillus</taxon>
    </lineage>
</organism>
<dbReference type="PANTHER" id="PTHR43433:SF5">
    <property type="entry name" value="AB HYDROLASE-1 DOMAIN-CONTAINING PROTEIN"/>
    <property type="match status" value="1"/>
</dbReference>
<sequence>MSKDYLTAPNKTIVSATGITFSYRELGNPDQIPLVLFNFMAGTLDTWDSRLINQLAQRRHLIAFDNTGVGYSSGKVPTSIKQMAIDALTFIKALNFKQIDALGFSMGGMVVQELLELDSTIVRKIILAGTGPRGGSGVSLAEKIINLKFLKSLSHLNNIKSYLFFTKIPDEKIITTTYLKQIQSRMSNRDKKATLSVYLRQLKAINDWSKAKPMDLSTITNPTLIVDGAYDIMVPTVNSYALNQEIKNSTLIIYSDAGHGSIFQHFERFSKSVIEFLN</sequence>
<name>A0A2K9HIX9_9LACO</name>
<protein>
    <submittedName>
        <fullName evidence="2">Alpha/beta hydrolase</fullName>
    </submittedName>
</protein>
<feature type="domain" description="AB hydrolase-1" evidence="1">
    <location>
        <begin position="33"/>
        <end position="265"/>
    </location>
</feature>
<dbReference type="GO" id="GO:0016787">
    <property type="term" value="F:hydrolase activity"/>
    <property type="evidence" value="ECO:0007669"/>
    <property type="project" value="UniProtKB-KW"/>
</dbReference>
<dbReference type="InterPro" id="IPR000073">
    <property type="entry name" value="AB_hydrolase_1"/>
</dbReference>
<keyword evidence="2" id="KW-0378">Hydrolase</keyword>
<evidence type="ECO:0000313" key="3">
    <source>
        <dbReference type="Proteomes" id="UP000234653"/>
    </source>
</evidence>
<evidence type="ECO:0000313" key="2">
    <source>
        <dbReference type="EMBL" id="AUI72338.1"/>
    </source>
</evidence>
<dbReference type="SUPFAM" id="SSF53474">
    <property type="entry name" value="alpha/beta-Hydrolases"/>
    <property type="match status" value="1"/>
</dbReference>
<dbReference type="OrthoDB" id="9773293at2"/>
<dbReference type="Proteomes" id="UP000234653">
    <property type="component" value="Chromosome"/>
</dbReference>
<dbReference type="RefSeq" id="WP_057738535.1">
    <property type="nucleotide sequence ID" value="NZ_AZDQ01000019.1"/>
</dbReference>
<evidence type="ECO:0000259" key="1">
    <source>
        <dbReference type="Pfam" id="PF00561"/>
    </source>
</evidence>
<dbReference type="PANTHER" id="PTHR43433">
    <property type="entry name" value="HYDROLASE, ALPHA/BETA FOLD FAMILY PROTEIN"/>
    <property type="match status" value="1"/>
</dbReference>
<proteinExistence type="predicted"/>
<reference evidence="2 3" key="1">
    <citation type="submission" date="2016-12" db="EMBL/GenBank/DDBJ databases">
        <title>The whole genome sequencing and assembly of Lactobacillus alimentarius DSM 20249T strain.</title>
        <authorList>
            <person name="Lee Y.-J."/>
            <person name="Yi H."/>
            <person name="Bahn Y.-S."/>
            <person name="Kim J.F."/>
            <person name="Lee D.-W."/>
        </authorList>
    </citation>
    <scope>NUCLEOTIDE SEQUENCE [LARGE SCALE GENOMIC DNA]</scope>
    <source>
        <strain evidence="2 3">DSM 20249</strain>
    </source>
</reference>
<dbReference type="KEGG" id="lali:LA20249_09145"/>
<dbReference type="InterPro" id="IPR029058">
    <property type="entry name" value="AB_hydrolase_fold"/>
</dbReference>
<dbReference type="EMBL" id="CP018867">
    <property type="protein sequence ID" value="AUI72338.1"/>
    <property type="molecule type" value="Genomic_DNA"/>
</dbReference>
<dbReference type="InterPro" id="IPR050471">
    <property type="entry name" value="AB_hydrolase"/>
</dbReference>
<keyword evidence="3" id="KW-1185">Reference proteome</keyword>
<dbReference type="AlphaFoldDB" id="A0A2K9HIX9"/>
<dbReference type="Pfam" id="PF00561">
    <property type="entry name" value="Abhydrolase_1"/>
    <property type="match status" value="1"/>
</dbReference>
<dbReference type="Gene3D" id="3.40.50.1820">
    <property type="entry name" value="alpha/beta hydrolase"/>
    <property type="match status" value="1"/>
</dbReference>